<evidence type="ECO:0000256" key="10">
    <source>
        <dbReference type="ARBA" id="ARBA00022960"/>
    </source>
</evidence>
<evidence type="ECO:0000256" key="14">
    <source>
        <dbReference type="ARBA" id="ARBA00023316"/>
    </source>
</evidence>
<evidence type="ECO:0000313" key="20">
    <source>
        <dbReference type="EMBL" id="OGD64760.1"/>
    </source>
</evidence>
<dbReference type="Gene3D" id="2.60.40.10">
    <property type="entry name" value="Immunoglobulins"/>
    <property type="match status" value="2"/>
</dbReference>
<keyword evidence="7" id="KW-0328">Glycosyltransferase</keyword>
<sequence>MAKIKLSWPLPKFRSPFANPLDIKRLQRRLFNRRRPKITWRRALRFTLWAFGLFILFVVFLFAWFAKDLPTPGKIRNLASAGSTRLFDRNMKPLYTISGEKKRIIIESKDIPEVVREATIAIEDKDFYKHHGIYLRGVARAVVFGGRRGGGSTITQQFVKNALLSSQHSLVRKAKEAILAVELEALYSKDEILTMYLNEIPYGGNNYGIEAAARSYFGKSAAKLTIAEAATLASLPQAPTTLSPYGSNVDALLARRNYIIGLMLEQGYINDKEAKSATASKIKVGPKRDDITAPHFVLYVKEWLVKYFTEELGDAQLAEQRVEEGGLTVVTTLDLEKQLAAEAAVARSKPNLALGGASNAGLVSIDPKRGEILAMVGSVDYFQKQFGAFNVTTADRQPGSSFKPIVYATAFKEKFSPSSNLFDLRTDFGSYVPQNYDGGFRGPISIRKALGNSLNIPAVKVLSLIGVDKALETAHDMGITTLNDRDRYGLSLVLGGGEVKLVDLTTAYGVFANQGVLMPNTPILKITDTKGKELYSHENPRAGRQVLDPQIAYEITSILSDVDAKMPVFAFSIGNLTLPGRPAATKTGTTDEYRDAWTIGYTPQIVTGVWAGNNDNTPMNNFGGSLAAAPIWHDYMAKVHKGLPVKNFTRPSGIRDVVVDRLSNRLPVDGSERVKDIFASWQIPTENDNVHLRLRVCKENGLLADSSIPDSLARMKTFVSIRSERPDYPNWEGPVLAWARSHGFNNPPPTANCRAGSSQPSVSITAPSNGQTVSGAISIRASASAPSGVKRVDFSVDQVGINSDSSAPYRVSYNVSSLSNGDHTITATVVSKTGATSTSSITIKVSNDTTPPGNVSNLVCLPQLGGGAVALSWVNPADADLKLLRIYVFLFPSLDLHSTVEVTAPGNSSTISSLSAGSYQFTVKSVDTTGNESSGSSCIVTVT</sequence>
<keyword evidence="6" id="KW-0645">Protease</keyword>
<evidence type="ECO:0000256" key="17">
    <source>
        <dbReference type="SAM" id="Phobius"/>
    </source>
</evidence>
<evidence type="ECO:0000256" key="15">
    <source>
        <dbReference type="ARBA" id="ARBA00034000"/>
    </source>
</evidence>
<evidence type="ECO:0000256" key="4">
    <source>
        <dbReference type="ARBA" id="ARBA00022475"/>
    </source>
</evidence>
<organism evidence="20 21">
    <name type="scientific">Candidatus Berkelbacteria bacterium RIFCSPLOWO2_01_FULL_50_28</name>
    <dbReference type="NCBI Taxonomy" id="1797471"/>
    <lineage>
        <taxon>Bacteria</taxon>
        <taxon>Candidatus Berkelbacteria</taxon>
    </lineage>
</organism>
<proteinExistence type="inferred from homology"/>
<comment type="catalytic activity">
    <reaction evidence="15">
        <text>Preferential cleavage: (Ac)2-L-Lys-D-Ala-|-D-Ala. Also transpeptidation of peptidyl-alanyl moieties that are N-acyl substituents of D-alanine.</text>
        <dbReference type="EC" id="3.4.16.4"/>
    </reaction>
</comment>
<keyword evidence="9" id="KW-0378">Hydrolase</keyword>
<dbReference type="InterPro" id="IPR023346">
    <property type="entry name" value="Lysozyme-like_dom_sf"/>
</dbReference>
<dbReference type="STRING" id="1797471.A3A71_01765"/>
<keyword evidence="4" id="KW-1003">Cell membrane</keyword>
<dbReference type="SUPFAM" id="SSF49265">
    <property type="entry name" value="Fibronectin type III"/>
    <property type="match status" value="1"/>
</dbReference>
<dbReference type="SUPFAM" id="SSF53955">
    <property type="entry name" value="Lysozyme-like"/>
    <property type="match status" value="1"/>
</dbReference>
<keyword evidence="14" id="KW-0961">Cell wall biogenesis/degradation</keyword>
<feature type="transmembrane region" description="Helical" evidence="17">
    <location>
        <begin position="43"/>
        <end position="66"/>
    </location>
</feature>
<dbReference type="Gene3D" id="1.10.3810.10">
    <property type="entry name" value="Biosynthetic peptidoglycan transglycosylase-like"/>
    <property type="match status" value="1"/>
</dbReference>
<comment type="similarity">
    <text evidence="2">In the C-terminal section; belongs to the transpeptidase family.</text>
</comment>
<evidence type="ECO:0000256" key="12">
    <source>
        <dbReference type="ARBA" id="ARBA00023136"/>
    </source>
</evidence>
<dbReference type="Gene3D" id="3.40.710.10">
    <property type="entry name" value="DD-peptidase/beta-lactamase superfamily"/>
    <property type="match status" value="1"/>
</dbReference>
<evidence type="ECO:0000256" key="1">
    <source>
        <dbReference type="ARBA" id="ARBA00004236"/>
    </source>
</evidence>
<feature type="domain" description="Glycosyl transferase family 51" evidence="19">
    <location>
        <begin position="93"/>
        <end position="263"/>
    </location>
</feature>
<evidence type="ECO:0000256" key="13">
    <source>
        <dbReference type="ARBA" id="ARBA00023268"/>
    </source>
</evidence>
<evidence type="ECO:0000256" key="8">
    <source>
        <dbReference type="ARBA" id="ARBA00022679"/>
    </source>
</evidence>
<evidence type="ECO:0000256" key="7">
    <source>
        <dbReference type="ARBA" id="ARBA00022676"/>
    </source>
</evidence>
<comment type="similarity">
    <text evidence="3">In the N-terminal section; belongs to the glycosyltransferase 51 family.</text>
</comment>
<evidence type="ECO:0000313" key="21">
    <source>
        <dbReference type="Proteomes" id="UP000177481"/>
    </source>
</evidence>
<dbReference type="GO" id="GO:0005886">
    <property type="term" value="C:plasma membrane"/>
    <property type="evidence" value="ECO:0007669"/>
    <property type="project" value="UniProtKB-SubCell"/>
</dbReference>
<dbReference type="InterPro" id="IPR012338">
    <property type="entry name" value="Beta-lactam/transpept-like"/>
</dbReference>
<dbReference type="GO" id="GO:0071555">
    <property type="term" value="P:cell wall organization"/>
    <property type="evidence" value="ECO:0007669"/>
    <property type="project" value="UniProtKB-KW"/>
</dbReference>
<dbReference type="GO" id="GO:0006508">
    <property type="term" value="P:proteolysis"/>
    <property type="evidence" value="ECO:0007669"/>
    <property type="project" value="UniProtKB-KW"/>
</dbReference>
<gene>
    <name evidence="20" type="ORF">A3A71_01765</name>
</gene>
<dbReference type="PANTHER" id="PTHR32282">
    <property type="entry name" value="BINDING PROTEIN TRANSPEPTIDASE, PUTATIVE-RELATED"/>
    <property type="match status" value="1"/>
</dbReference>
<evidence type="ECO:0000256" key="11">
    <source>
        <dbReference type="ARBA" id="ARBA00022984"/>
    </source>
</evidence>
<dbReference type="GO" id="GO:0008658">
    <property type="term" value="F:penicillin binding"/>
    <property type="evidence" value="ECO:0007669"/>
    <property type="project" value="InterPro"/>
</dbReference>
<dbReference type="SUPFAM" id="SSF56601">
    <property type="entry name" value="beta-lactamase/transpeptidase-like"/>
    <property type="match status" value="1"/>
</dbReference>
<accession>A0A1F5EBU1</accession>
<evidence type="ECO:0000256" key="5">
    <source>
        <dbReference type="ARBA" id="ARBA00022645"/>
    </source>
</evidence>
<evidence type="ECO:0000259" key="19">
    <source>
        <dbReference type="Pfam" id="PF00912"/>
    </source>
</evidence>
<dbReference type="InterPro" id="IPR036950">
    <property type="entry name" value="PBP_transglycosylase"/>
</dbReference>
<evidence type="ECO:0000256" key="9">
    <source>
        <dbReference type="ARBA" id="ARBA00022801"/>
    </source>
</evidence>
<dbReference type="GO" id="GO:0030288">
    <property type="term" value="C:outer membrane-bounded periplasmic space"/>
    <property type="evidence" value="ECO:0007669"/>
    <property type="project" value="TreeGrafter"/>
</dbReference>
<reference evidence="20 21" key="1">
    <citation type="journal article" date="2016" name="Nat. Commun.">
        <title>Thousands of microbial genomes shed light on interconnected biogeochemical processes in an aquifer system.</title>
        <authorList>
            <person name="Anantharaman K."/>
            <person name="Brown C.T."/>
            <person name="Hug L.A."/>
            <person name="Sharon I."/>
            <person name="Castelle C.J."/>
            <person name="Probst A.J."/>
            <person name="Thomas B.C."/>
            <person name="Singh A."/>
            <person name="Wilkins M.J."/>
            <person name="Karaoz U."/>
            <person name="Brodie E.L."/>
            <person name="Williams K.H."/>
            <person name="Hubbard S.S."/>
            <person name="Banfield J.F."/>
        </authorList>
    </citation>
    <scope>NUCLEOTIDE SEQUENCE [LARGE SCALE GENOMIC DNA]</scope>
</reference>
<feature type="domain" description="Penicillin-binding protein transpeptidase" evidence="18">
    <location>
        <begin position="362"/>
        <end position="636"/>
    </location>
</feature>
<keyword evidence="8" id="KW-0808">Transferase</keyword>
<dbReference type="InterPro" id="IPR036116">
    <property type="entry name" value="FN3_sf"/>
</dbReference>
<comment type="caution">
    <text evidence="20">The sequence shown here is derived from an EMBL/GenBank/DDBJ whole genome shotgun (WGS) entry which is preliminary data.</text>
</comment>
<dbReference type="Pfam" id="PF17957">
    <property type="entry name" value="Big_7"/>
    <property type="match status" value="1"/>
</dbReference>
<keyword evidence="11" id="KW-0573">Peptidoglycan synthesis</keyword>
<keyword evidence="13" id="KW-0511">Multifunctional enzyme</keyword>
<evidence type="ECO:0000256" key="16">
    <source>
        <dbReference type="ARBA" id="ARBA00049902"/>
    </source>
</evidence>
<dbReference type="Proteomes" id="UP000177481">
    <property type="component" value="Unassembled WGS sequence"/>
</dbReference>
<dbReference type="Pfam" id="PF00905">
    <property type="entry name" value="Transpeptidase"/>
    <property type="match status" value="1"/>
</dbReference>
<evidence type="ECO:0000256" key="2">
    <source>
        <dbReference type="ARBA" id="ARBA00007090"/>
    </source>
</evidence>
<dbReference type="InterPro" id="IPR013783">
    <property type="entry name" value="Ig-like_fold"/>
</dbReference>
<dbReference type="AlphaFoldDB" id="A0A1F5EBU1"/>
<dbReference type="InterPro" id="IPR050396">
    <property type="entry name" value="Glycosyltr_51/Transpeptidase"/>
</dbReference>
<evidence type="ECO:0000256" key="3">
    <source>
        <dbReference type="ARBA" id="ARBA00007739"/>
    </source>
</evidence>
<dbReference type="GO" id="GO:0008360">
    <property type="term" value="P:regulation of cell shape"/>
    <property type="evidence" value="ECO:0007669"/>
    <property type="project" value="UniProtKB-KW"/>
</dbReference>
<dbReference type="GO" id="GO:0009252">
    <property type="term" value="P:peptidoglycan biosynthetic process"/>
    <property type="evidence" value="ECO:0007669"/>
    <property type="project" value="UniProtKB-KW"/>
</dbReference>
<keyword evidence="12 17" id="KW-0472">Membrane</keyword>
<dbReference type="GO" id="GO:0009002">
    <property type="term" value="F:serine-type D-Ala-D-Ala carboxypeptidase activity"/>
    <property type="evidence" value="ECO:0007669"/>
    <property type="project" value="UniProtKB-EC"/>
</dbReference>
<dbReference type="InterPro" id="IPR001460">
    <property type="entry name" value="PCN-bd_Tpept"/>
</dbReference>
<comment type="catalytic activity">
    <reaction evidence="16">
        <text>[GlcNAc-(1-&gt;4)-Mur2Ac(oyl-L-Ala-gamma-D-Glu-L-Lys-D-Ala-D-Ala)](n)-di-trans,octa-cis-undecaprenyl diphosphate + beta-D-GlcNAc-(1-&gt;4)-Mur2Ac(oyl-L-Ala-gamma-D-Glu-L-Lys-D-Ala-D-Ala)-di-trans,octa-cis-undecaprenyl diphosphate = [GlcNAc-(1-&gt;4)-Mur2Ac(oyl-L-Ala-gamma-D-Glu-L-Lys-D-Ala-D-Ala)](n+1)-di-trans,octa-cis-undecaprenyl diphosphate + di-trans,octa-cis-undecaprenyl diphosphate + H(+)</text>
        <dbReference type="Rhea" id="RHEA:23708"/>
        <dbReference type="Rhea" id="RHEA-COMP:9602"/>
        <dbReference type="Rhea" id="RHEA-COMP:9603"/>
        <dbReference type="ChEBI" id="CHEBI:15378"/>
        <dbReference type="ChEBI" id="CHEBI:58405"/>
        <dbReference type="ChEBI" id="CHEBI:60033"/>
        <dbReference type="ChEBI" id="CHEBI:78435"/>
        <dbReference type="EC" id="2.4.99.28"/>
    </reaction>
</comment>
<keyword evidence="10" id="KW-0133">Cell shape</keyword>
<evidence type="ECO:0000259" key="18">
    <source>
        <dbReference type="Pfam" id="PF00905"/>
    </source>
</evidence>
<name>A0A1F5EBU1_9BACT</name>
<dbReference type="Pfam" id="PF00912">
    <property type="entry name" value="Transgly"/>
    <property type="match status" value="1"/>
</dbReference>
<dbReference type="PANTHER" id="PTHR32282:SF11">
    <property type="entry name" value="PENICILLIN-BINDING PROTEIN 1B"/>
    <property type="match status" value="1"/>
</dbReference>
<dbReference type="InterPro" id="IPR001264">
    <property type="entry name" value="Glyco_trans_51"/>
</dbReference>
<comment type="subcellular location">
    <subcellularLocation>
        <location evidence="1">Cell membrane</location>
    </subcellularLocation>
</comment>
<keyword evidence="5" id="KW-0121">Carboxypeptidase</keyword>
<evidence type="ECO:0000256" key="6">
    <source>
        <dbReference type="ARBA" id="ARBA00022670"/>
    </source>
</evidence>
<protein>
    <submittedName>
        <fullName evidence="20">Uncharacterized protein</fullName>
    </submittedName>
</protein>
<keyword evidence="17" id="KW-0812">Transmembrane</keyword>
<dbReference type="EMBL" id="MEZX01000002">
    <property type="protein sequence ID" value="OGD64760.1"/>
    <property type="molecule type" value="Genomic_DNA"/>
</dbReference>
<dbReference type="FunFam" id="1.10.3810.10:FF:000001">
    <property type="entry name" value="Penicillin-binding protein 1A"/>
    <property type="match status" value="1"/>
</dbReference>
<keyword evidence="17" id="KW-1133">Transmembrane helix</keyword>
<dbReference type="GO" id="GO:0008955">
    <property type="term" value="F:peptidoglycan glycosyltransferase activity"/>
    <property type="evidence" value="ECO:0007669"/>
    <property type="project" value="UniProtKB-EC"/>
</dbReference>